<protein>
    <submittedName>
        <fullName evidence="3">Uncharacterized protein</fullName>
    </submittedName>
</protein>
<feature type="transmembrane region" description="Helical" evidence="2">
    <location>
        <begin position="251"/>
        <end position="270"/>
    </location>
</feature>
<keyword evidence="2" id="KW-0812">Transmembrane</keyword>
<feature type="transmembrane region" description="Helical" evidence="2">
    <location>
        <begin position="174"/>
        <end position="196"/>
    </location>
</feature>
<feature type="transmembrane region" description="Helical" evidence="2">
    <location>
        <begin position="290"/>
        <end position="308"/>
    </location>
</feature>
<feature type="region of interest" description="Disordered" evidence="1">
    <location>
        <begin position="432"/>
        <end position="471"/>
    </location>
</feature>
<evidence type="ECO:0000256" key="2">
    <source>
        <dbReference type="SAM" id="Phobius"/>
    </source>
</evidence>
<gene>
    <name evidence="3" type="ORF">PCOR1329_LOCUS17477</name>
</gene>
<dbReference type="EMBL" id="CAUYUJ010005431">
    <property type="protein sequence ID" value="CAK0813616.1"/>
    <property type="molecule type" value="Genomic_DNA"/>
</dbReference>
<keyword evidence="2" id="KW-0472">Membrane</keyword>
<reference evidence="3" key="1">
    <citation type="submission" date="2023-10" db="EMBL/GenBank/DDBJ databases">
        <authorList>
            <person name="Chen Y."/>
            <person name="Shah S."/>
            <person name="Dougan E. K."/>
            <person name="Thang M."/>
            <person name="Chan C."/>
        </authorList>
    </citation>
    <scope>NUCLEOTIDE SEQUENCE [LARGE SCALE GENOMIC DNA]</scope>
</reference>
<keyword evidence="2" id="KW-1133">Transmembrane helix</keyword>
<accession>A0ABN9R6K1</accession>
<evidence type="ECO:0000313" key="3">
    <source>
        <dbReference type="EMBL" id="CAK0813616.1"/>
    </source>
</evidence>
<feature type="transmembrane region" description="Helical" evidence="2">
    <location>
        <begin position="372"/>
        <end position="395"/>
    </location>
</feature>
<organism evidence="3 4">
    <name type="scientific">Prorocentrum cordatum</name>
    <dbReference type="NCBI Taxonomy" id="2364126"/>
    <lineage>
        <taxon>Eukaryota</taxon>
        <taxon>Sar</taxon>
        <taxon>Alveolata</taxon>
        <taxon>Dinophyceae</taxon>
        <taxon>Prorocentrales</taxon>
        <taxon>Prorocentraceae</taxon>
        <taxon>Prorocentrum</taxon>
    </lineage>
</organism>
<feature type="transmembrane region" description="Helical" evidence="2">
    <location>
        <begin position="142"/>
        <end position="162"/>
    </location>
</feature>
<evidence type="ECO:0000256" key="1">
    <source>
        <dbReference type="SAM" id="MobiDB-lite"/>
    </source>
</evidence>
<evidence type="ECO:0000313" key="4">
    <source>
        <dbReference type="Proteomes" id="UP001189429"/>
    </source>
</evidence>
<comment type="caution">
    <text evidence="3">The sequence shown here is derived from an EMBL/GenBank/DDBJ whole genome shotgun (WGS) entry which is preliminary data.</text>
</comment>
<sequence length="471" mass="52849">MGLSEWIDQPEAQIAVIGWCIVTFMQYVGQLQYYVGEEVEETMVVDRVDGDTVRTWTTTKVSEVFRGCACEAVLVSRTRGSLTKDSTYYLRSCEDIAPDGATHTFQIFIDSRCSDEHRVKAPALESGDEFLVPAKLWFFGKVFRLVSSSLEVLWFMMVDLGIYAATYTMTPLQVILYLTVWVCVTSAMDLCMTIYVERSHFTFDNSGDNNEGSWLNLMVELDNVTKDNDLGEYSVEALNVYEDMSSNIPEYGMRFLGQAMLMVMVVISLAEGSEVADDAESKILGFDRTVLFFACSVVVQLMAVTQVSKSFYERWGWWMCMLNTSAEMCTESHRSVISERGNPEEGALDTKRVEYDRNGRINIGWATVLPRFIMSFVINAVCIDLVFAYTPLVLMSSGSAMDFAKDTFAIAFIVTLDDLPEPRKLYVAEPRSFQRSRATSRVHSCQEGQSGEAEPLGPSAPAPRALGRSEV</sequence>
<dbReference type="Proteomes" id="UP001189429">
    <property type="component" value="Unassembled WGS sequence"/>
</dbReference>
<keyword evidence="4" id="KW-1185">Reference proteome</keyword>
<name>A0ABN9R6K1_9DINO</name>
<proteinExistence type="predicted"/>
<feature type="compositionally biased region" description="Polar residues" evidence="1">
    <location>
        <begin position="433"/>
        <end position="449"/>
    </location>
</feature>